<organism evidence="5 6">
    <name type="scientific">Atractosteus spatula</name>
    <name type="common">Alligator gar</name>
    <name type="synonym">Lepisosteus spatula</name>
    <dbReference type="NCBI Taxonomy" id="7917"/>
    <lineage>
        <taxon>Eukaryota</taxon>
        <taxon>Metazoa</taxon>
        <taxon>Chordata</taxon>
        <taxon>Craniata</taxon>
        <taxon>Vertebrata</taxon>
        <taxon>Euteleostomi</taxon>
        <taxon>Actinopterygii</taxon>
        <taxon>Neopterygii</taxon>
        <taxon>Holostei</taxon>
        <taxon>Semionotiformes</taxon>
        <taxon>Lepisosteidae</taxon>
        <taxon>Atractosteus</taxon>
    </lineage>
</organism>
<evidence type="ECO:0000256" key="1">
    <source>
        <dbReference type="ARBA" id="ARBA00003998"/>
    </source>
</evidence>
<dbReference type="AlphaFoldDB" id="A0A8J7PCX0"/>
<evidence type="ECO:0000313" key="6">
    <source>
        <dbReference type="Proteomes" id="UP000736164"/>
    </source>
</evidence>
<dbReference type="Proteomes" id="UP000736164">
    <property type="component" value="Unassembled WGS sequence"/>
</dbReference>
<feature type="region of interest" description="Disordered" evidence="4">
    <location>
        <begin position="50"/>
        <end position="96"/>
    </location>
</feature>
<comment type="similarity">
    <text evidence="2">Belongs to the TMEM177 family.</text>
</comment>
<comment type="function">
    <text evidence="1">Plays a role in the early steps of cytochrome c oxidase subunit II (MT-CO2/COX2) maturation and is required for the stabilization of COX20 and the newly synthesized MT-CO2/COX2 protein.</text>
</comment>
<reference evidence="5" key="1">
    <citation type="journal article" date="2021" name="Cell">
        <title>Tracing the genetic footprints of vertebrate landing in non-teleost ray-finned fishes.</title>
        <authorList>
            <person name="Bi X."/>
            <person name="Wang K."/>
            <person name="Yang L."/>
            <person name="Pan H."/>
            <person name="Jiang H."/>
            <person name="Wei Q."/>
            <person name="Fang M."/>
            <person name="Yu H."/>
            <person name="Zhu C."/>
            <person name="Cai Y."/>
            <person name="He Y."/>
            <person name="Gan X."/>
            <person name="Zeng H."/>
            <person name="Yu D."/>
            <person name="Zhu Y."/>
            <person name="Jiang H."/>
            <person name="Qiu Q."/>
            <person name="Yang H."/>
            <person name="Zhang Y.E."/>
            <person name="Wang W."/>
            <person name="Zhu M."/>
            <person name="He S."/>
            <person name="Zhang G."/>
        </authorList>
    </citation>
    <scope>NUCLEOTIDE SEQUENCE</scope>
    <source>
        <strain evidence="5">Allg_001</strain>
    </source>
</reference>
<evidence type="ECO:0000313" key="5">
    <source>
        <dbReference type="EMBL" id="MBN3325470.1"/>
    </source>
</evidence>
<dbReference type="PANTHER" id="PTHR21824:SF4">
    <property type="entry name" value="TRANSMEMBRANE PROTEIN 177"/>
    <property type="match status" value="1"/>
</dbReference>
<evidence type="ECO:0000256" key="3">
    <source>
        <dbReference type="ARBA" id="ARBA00014595"/>
    </source>
</evidence>
<dbReference type="EMBL" id="JAAWVO010075727">
    <property type="protein sequence ID" value="MBN3325470.1"/>
    <property type="molecule type" value="Genomic_DNA"/>
</dbReference>
<feature type="non-terminal residue" evidence="5">
    <location>
        <position position="575"/>
    </location>
</feature>
<dbReference type="PANTHER" id="PTHR21824">
    <property type="entry name" value="TRANSMEMBRANE PROTEIN 177"/>
    <property type="match status" value="1"/>
</dbReference>
<name>A0A8J7PCX0_ATRSP</name>
<dbReference type="GO" id="GO:0016020">
    <property type="term" value="C:membrane"/>
    <property type="evidence" value="ECO:0007669"/>
    <property type="project" value="TreeGrafter"/>
</dbReference>
<dbReference type="InterPro" id="IPR026620">
    <property type="entry name" value="TMEM177"/>
</dbReference>
<evidence type="ECO:0000256" key="4">
    <source>
        <dbReference type="SAM" id="MobiDB-lite"/>
    </source>
</evidence>
<sequence length="575" mass="62462">MVPVTQRYDSPLNRLAFLWAGMTFPRKRYNSRLMVHPGVRRGRVRRLPGALGLPVSAAPRRQPRQDEGRRCPCGHATERPASLSEPRLGSTGSPPGVTVTCVCRPGKLCEDLEWLRAALRSASAPGRRRSRGAFLFVVLSIFTTDPERLLDITFRASLRCFVCGGTLTPEPPTRSAPAALTQRRTKAPHDPLFSSQDCRTRSEWEAVALAVCILERAQSVTQLSKQRVWEAPVPKVAHGNSRAADHWLLTREHRTCGPAVSASRMAGRLARKLALFVQRHRAGLLVGSCAGAFSVQVFHHVFPEQTHRKLHQAWSKGEPASLSETLRKTFQDVLRDAGVRDPRKYSAFASFGFHPVGAGLPWLPAGARIGIPAHFDSTADAPAGISDRVILINGEAVRGDGSPGRALRESLVLSPGAQRFALAREVARLQGGGPVLLAAVAPAGLALTCLCGVAVKQLLGLYAGPVLLRGLANAAVLTVGAAGYCLVSDAVSQWLDYRWDRRAASLSTDYATGGVEFYNKLLARNVTLRGLMGRKGEEMFAPSGNLFPSSWFRLQHAPYTARRDGIVSLLKEQKA</sequence>
<proteinExistence type="inferred from homology"/>
<keyword evidence="6" id="KW-1185">Reference proteome</keyword>
<protein>
    <recommendedName>
        <fullName evidence="3">Transmembrane protein 177</fullName>
    </recommendedName>
</protein>
<gene>
    <name evidence="5" type="primary">Tmem177</name>
    <name evidence="5" type="ORF">GTO95_0012563</name>
</gene>
<comment type="caution">
    <text evidence="5">The sequence shown here is derived from an EMBL/GenBank/DDBJ whole genome shotgun (WGS) entry which is preliminary data.</text>
</comment>
<accession>A0A8J7PCX0</accession>
<evidence type="ECO:0000256" key="2">
    <source>
        <dbReference type="ARBA" id="ARBA00005794"/>
    </source>
</evidence>
<feature type="non-terminal residue" evidence="5">
    <location>
        <position position="1"/>
    </location>
</feature>